<organism evidence="1 2">
    <name type="scientific">Loktanella salsilacus</name>
    <dbReference type="NCBI Taxonomy" id="195913"/>
    <lineage>
        <taxon>Bacteria</taxon>
        <taxon>Pseudomonadati</taxon>
        <taxon>Pseudomonadota</taxon>
        <taxon>Alphaproteobacteria</taxon>
        <taxon>Rhodobacterales</taxon>
        <taxon>Roseobacteraceae</taxon>
        <taxon>Loktanella</taxon>
    </lineage>
</organism>
<name>A0A1I4I321_9RHOB</name>
<evidence type="ECO:0000313" key="1">
    <source>
        <dbReference type="EMBL" id="SFL48630.1"/>
    </source>
</evidence>
<dbReference type="EMBL" id="FOTF01000022">
    <property type="protein sequence ID" value="SFL48630.1"/>
    <property type="molecule type" value="Genomic_DNA"/>
</dbReference>
<keyword evidence="2" id="KW-1185">Reference proteome</keyword>
<protein>
    <submittedName>
        <fullName evidence="1">Uncharacterized protein</fullName>
    </submittedName>
</protein>
<evidence type="ECO:0000313" key="2">
    <source>
        <dbReference type="Proteomes" id="UP000199550"/>
    </source>
</evidence>
<accession>A0A1I4I321</accession>
<gene>
    <name evidence="1" type="ORF">SAMN04488004_12218</name>
</gene>
<sequence>MGRGGDIRINDILFVVAYPPNPNRGLAAGKGTYMRSLLSFGDLYITLLEGYKSLIPLPESKER</sequence>
<dbReference type="STRING" id="195913.SAMN04488004_12218"/>
<reference evidence="1 2" key="1">
    <citation type="submission" date="2016-10" db="EMBL/GenBank/DDBJ databases">
        <authorList>
            <person name="de Groot N.N."/>
        </authorList>
    </citation>
    <scope>NUCLEOTIDE SEQUENCE [LARGE SCALE GENOMIC DNA]</scope>
    <source>
        <strain evidence="1 2">DSM 16199</strain>
    </source>
</reference>
<proteinExistence type="predicted"/>
<dbReference type="Proteomes" id="UP000199550">
    <property type="component" value="Unassembled WGS sequence"/>
</dbReference>
<dbReference type="AlphaFoldDB" id="A0A1I4I321"/>